<gene>
    <name evidence="1" type="ORF">BDV96DRAFT_649948</name>
</gene>
<protein>
    <recommendedName>
        <fullName evidence="3">F-box domain-containing protein</fullName>
    </recommendedName>
</protein>
<organism evidence="1 2">
    <name type="scientific">Lophiotrema nucula</name>
    <dbReference type="NCBI Taxonomy" id="690887"/>
    <lineage>
        <taxon>Eukaryota</taxon>
        <taxon>Fungi</taxon>
        <taxon>Dikarya</taxon>
        <taxon>Ascomycota</taxon>
        <taxon>Pezizomycotina</taxon>
        <taxon>Dothideomycetes</taxon>
        <taxon>Pleosporomycetidae</taxon>
        <taxon>Pleosporales</taxon>
        <taxon>Lophiotremataceae</taxon>
        <taxon>Lophiotrema</taxon>
    </lineage>
</organism>
<sequence length="315" mass="36026">MSPLLSLPQELRDEIVDLVILTYYSPALERLGKEWRAPGDDGPRRLRWWGHPGDDPGSLLPFPYLPNAHGLSLTNRQMHAETMQRLQALQPRYVFHVDIDNVGFVRPTWNCIPSLPPPVIDTVVVHIEVYERTDAREDDWGATWFRSMPFLLSSVLDCIISLGLPPPRKDPLKSNYSVRTLELDFRTQSASFPQQDLHRYPSDGTQNAQTVCEDVQRGFEIFLRGKYGSGRSFRDAPRVFEKFGRIHFGFDGIKNGDGLDVAALLELHNHGTSPSKFTMLCRCNILRKDSEWYQRIAEKRKQAGLRVVEARDGIL</sequence>
<dbReference type="OrthoDB" id="3695622at2759"/>
<evidence type="ECO:0008006" key="3">
    <source>
        <dbReference type="Google" id="ProtNLM"/>
    </source>
</evidence>
<evidence type="ECO:0000313" key="2">
    <source>
        <dbReference type="Proteomes" id="UP000799770"/>
    </source>
</evidence>
<proteinExistence type="predicted"/>
<keyword evidence="2" id="KW-1185">Reference proteome</keyword>
<dbReference type="EMBL" id="ML977334">
    <property type="protein sequence ID" value="KAF2111387.1"/>
    <property type="molecule type" value="Genomic_DNA"/>
</dbReference>
<reference evidence="1" key="1">
    <citation type="journal article" date="2020" name="Stud. Mycol.">
        <title>101 Dothideomycetes genomes: a test case for predicting lifestyles and emergence of pathogens.</title>
        <authorList>
            <person name="Haridas S."/>
            <person name="Albert R."/>
            <person name="Binder M."/>
            <person name="Bloem J."/>
            <person name="Labutti K."/>
            <person name="Salamov A."/>
            <person name="Andreopoulos B."/>
            <person name="Baker S."/>
            <person name="Barry K."/>
            <person name="Bills G."/>
            <person name="Bluhm B."/>
            <person name="Cannon C."/>
            <person name="Castanera R."/>
            <person name="Culley D."/>
            <person name="Daum C."/>
            <person name="Ezra D."/>
            <person name="Gonzalez J."/>
            <person name="Henrissat B."/>
            <person name="Kuo A."/>
            <person name="Liang C."/>
            <person name="Lipzen A."/>
            <person name="Lutzoni F."/>
            <person name="Magnuson J."/>
            <person name="Mondo S."/>
            <person name="Nolan M."/>
            <person name="Ohm R."/>
            <person name="Pangilinan J."/>
            <person name="Park H.-J."/>
            <person name="Ramirez L."/>
            <person name="Alfaro M."/>
            <person name="Sun H."/>
            <person name="Tritt A."/>
            <person name="Yoshinaga Y."/>
            <person name="Zwiers L.-H."/>
            <person name="Turgeon B."/>
            <person name="Goodwin S."/>
            <person name="Spatafora J."/>
            <person name="Crous P."/>
            <person name="Grigoriev I."/>
        </authorList>
    </citation>
    <scope>NUCLEOTIDE SEQUENCE</scope>
    <source>
        <strain evidence="1">CBS 627.86</strain>
    </source>
</reference>
<dbReference type="Proteomes" id="UP000799770">
    <property type="component" value="Unassembled WGS sequence"/>
</dbReference>
<dbReference type="AlphaFoldDB" id="A0A6A5YXR1"/>
<name>A0A6A5YXR1_9PLEO</name>
<accession>A0A6A5YXR1</accession>
<evidence type="ECO:0000313" key="1">
    <source>
        <dbReference type="EMBL" id="KAF2111387.1"/>
    </source>
</evidence>